<reference evidence="10" key="1">
    <citation type="submission" date="2025-05" db="UniProtKB">
        <authorList>
            <consortium name="Ensembl"/>
        </authorList>
    </citation>
    <scope>IDENTIFICATION</scope>
</reference>
<evidence type="ECO:0000256" key="2">
    <source>
        <dbReference type="ARBA" id="ARBA00022737"/>
    </source>
</evidence>
<dbReference type="Proteomes" id="UP000694410">
    <property type="component" value="Unplaced"/>
</dbReference>
<dbReference type="Ensembl" id="ENSCCET00000018985.1">
    <property type="protein sequence ID" value="ENSCCEP00000012182.1"/>
    <property type="gene ID" value="ENSCCEG00000011792.1"/>
</dbReference>
<dbReference type="Ensembl" id="ENSCCET00000018983.1">
    <property type="protein sequence ID" value="ENSCCEP00000012180.1"/>
    <property type="gene ID" value="ENSCCEG00000011792.1"/>
</dbReference>
<comment type="function">
    <text evidence="5">Involved in B-cell receptor (BCR)-induced Ca(2+) mobilization from intracellular stores. Promotes Lyn-mediated phosphorylation of IP3 receptors 1 and 2.</text>
</comment>
<keyword evidence="4" id="KW-0040">ANK repeat</keyword>
<dbReference type="Pfam" id="PF14545">
    <property type="entry name" value="DBB"/>
    <property type="match status" value="1"/>
</dbReference>
<name>A0A8C0UTS7_CYACU</name>
<dbReference type="GO" id="GO:0005102">
    <property type="term" value="F:signaling receptor binding"/>
    <property type="evidence" value="ECO:0007669"/>
    <property type="project" value="TreeGrafter"/>
</dbReference>
<evidence type="ECO:0000313" key="10">
    <source>
        <dbReference type="Ensembl" id="ENSCCEP00000012182.1"/>
    </source>
</evidence>
<dbReference type="AlphaFoldDB" id="A0A8C0UTS7"/>
<feature type="compositionally biased region" description="Acidic residues" evidence="8">
    <location>
        <begin position="649"/>
        <end position="658"/>
    </location>
</feature>
<evidence type="ECO:0000256" key="3">
    <source>
        <dbReference type="ARBA" id="ARBA00022936"/>
    </source>
</evidence>
<dbReference type="GO" id="GO:0007165">
    <property type="term" value="P:signal transduction"/>
    <property type="evidence" value="ECO:0007669"/>
    <property type="project" value="UniProtKB-ARBA"/>
</dbReference>
<keyword evidence="3" id="KW-0075">B-cell activation</keyword>
<feature type="region of interest" description="Disordered" evidence="8">
    <location>
        <begin position="884"/>
        <end position="917"/>
    </location>
</feature>
<evidence type="ECO:0000256" key="8">
    <source>
        <dbReference type="SAM" id="MobiDB-lite"/>
    </source>
</evidence>
<dbReference type="InterPro" id="IPR017893">
    <property type="entry name" value="DBB_domain"/>
</dbReference>
<protein>
    <recommendedName>
        <fullName evidence="7">B-cell scaffold protein with ankyrin repeats</fullName>
    </recommendedName>
</protein>
<dbReference type="SMART" id="SM01282">
    <property type="entry name" value="DBB"/>
    <property type="match status" value="1"/>
</dbReference>
<dbReference type="GO" id="GO:0042113">
    <property type="term" value="P:B cell activation"/>
    <property type="evidence" value="ECO:0007669"/>
    <property type="project" value="UniProtKB-KW"/>
</dbReference>
<evidence type="ECO:0000256" key="7">
    <source>
        <dbReference type="ARBA" id="ARBA00069696"/>
    </source>
</evidence>
<evidence type="ECO:0000259" key="9">
    <source>
        <dbReference type="PROSITE" id="PS51376"/>
    </source>
</evidence>
<gene>
    <name evidence="10" type="primary">BANK1</name>
</gene>
<dbReference type="GO" id="GO:0050869">
    <property type="term" value="P:negative regulation of B cell activation"/>
    <property type="evidence" value="ECO:0007669"/>
    <property type="project" value="TreeGrafter"/>
</dbReference>
<evidence type="ECO:0000256" key="4">
    <source>
        <dbReference type="ARBA" id="ARBA00023043"/>
    </source>
</evidence>
<comment type="subunit">
    <text evidence="6">Interacts with LYN, ITPR1 and ITPR2.</text>
</comment>
<feature type="domain" description="DBB" evidence="9">
    <location>
        <begin position="373"/>
        <end position="505"/>
    </location>
</feature>
<feature type="compositionally biased region" description="Basic and acidic residues" evidence="8">
    <location>
        <begin position="894"/>
        <end position="910"/>
    </location>
</feature>
<dbReference type="PANTHER" id="PTHR16267:SF13">
    <property type="entry name" value="B-CELL SCAFFOLD PROTEIN WITH ANKYRIN REPEATS"/>
    <property type="match status" value="1"/>
</dbReference>
<dbReference type="Gene3D" id="3.40.50.10140">
    <property type="entry name" value="Toll/interleukin-1 receptor homology (TIR) domain"/>
    <property type="match status" value="1"/>
</dbReference>
<dbReference type="InterPro" id="IPR052446">
    <property type="entry name" value="B-cell_PI3K-Signaling_Adptrs"/>
</dbReference>
<organism evidence="10 11">
    <name type="scientific">Cyanistes caeruleus</name>
    <name type="common">Eurasian blue tit</name>
    <name type="synonym">Parus caeruleus</name>
    <dbReference type="NCBI Taxonomy" id="156563"/>
    <lineage>
        <taxon>Eukaryota</taxon>
        <taxon>Metazoa</taxon>
        <taxon>Chordata</taxon>
        <taxon>Craniata</taxon>
        <taxon>Vertebrata</taxon>
        <taxon>Euteleostomi</taxon>
        <taxon>Archelosauria</taxon>
        <taxon>Archosauria</taxon>
        <taxon>Dinosauria</taxon>
        <taxon>Saurischia</taxon>
        <taxon>Theropoda</taxon>
        <taxon>Coelurosauria</taxon>
        <taxon>Aves</taxon>
        <taxon>Neognathae</taxon>
        <taxon>Neoaves</taxon>
        <taxon>Telluraves</taxon>
        <taxon>Australaves</taxon>
        <taxon>Passeriformes</taxon>
        <taxon>Paridae</taxon>
        <taxon>Cyanistes</taxon>
    </lineage>
</organism>
<feature type="region of interest" description="Disordered" evidence="8">
    <location>
        <begin position="88"/>
        <end position="175"/>
    </location>
</feature>
<evidence type="ECO:0000256" key="1">
    <source>
        <dbReference type="ARBA" id="ARBA00022553"/>
    </source>
</evidence>
<keyword evidence="2" id="KW-0677">Repeat</keyword>
<dbReference type="PROSITE" id="PS51376">
    <property type="entry name" value="DBB"/>
    <property type="match status" value="1"/>
</dbReference>
<dbReference type="GO" id="GO:0051898">
    <property type="term" value="P:negative regulation of phosphatidylinositol 3-kinase/protein kinase B signal transduction"/>
    <property type="evidence" value="ECO:0007669"/>
    <property type="project" value="TreeGrafter"/>
</dbReference>
<feature type="region of interest" description="Disordered" evidence="8">
    <location>
        <begin position="1"/>
        <end position="48"/>
    </location>
</feature>
<evidence type="ECO:0000256" key="6">
    <source>
        <dbReference type="ARBA" id="ARBA00065779"/>
    </source>
</evidence>
<feature type="region of interest" description="Disordered" evidence="8">
    <location>
        <begin position="611"/>
        <end position="668"/>
    </location>
</feature>
<dbReference type="InterPro" id="IPR035897">
    <property type="entry name" value="Toll_tir_struct_dom_sf"/>
</dbReference>
<proteinExistence type="predicted"/>
<dbReference type="PANTHER" id="PTHR16267">
    <property type="entry name" value="BANK1/PIK3AP1 FAMILY MEMBER"/>
    <property type="match status" value="1"/>
</dbReference>
<dbReference type="GO" id="GO:0051246">
    <property type="term" value="P:regulation of protein metabolic process"/>
    <property type="evidence" value="ECO:0007669"/>
    <property type="project" value="UniProtKB-ARBA"/>
</dbReference>
<accession>A0A8C0UTS7</accession>
<feature type="compositionally biased region" description="Basic and acidic residues" evidence="8">
    <location>
        <begin position="636"/>
        <end position="648"/>
    </location>
</feature>
<dbReference type="FunFam" id="3.40.50.10140:FF:000017">
    <property type="entry name" value="B cell scaffold protein with ankyrin repeats 1"/>
    <property type="match status" value="1"/>
</dbReference>
<sequence>MAQDRGGGLSYHTRTLDGWGIPPRCLPSVRGFSPRDERERKPNPNTLGQLERLDYPLVFSPDQLDSRGLLPLVPGRCRLRGCVFRGGYGWGPGAAEPRGLSSRGGPRASAPPPSGPTEPLGRDRAPGTGPSPWDGTKPSGRDRALGTGQSPWDGTEPSGRDFGGRDGAGSGAMSPTETTKDILVIYEQEAEEWALYLKSLFGLIVNKEGILLCDLENSSFKQQELLCLPAYKCKLLILSCGLLNCLNQKRSYFLEQVLKPPDNVVILLCGVENSEILYEMLTLAGGSKEISTDQKPEEYISVVKEIIQPDKPGDENPGDSVSYIYEPVLVDDHQTFSDVNLSGITGASEETNFTFKTEAPSERLESNKQSILVLPRRVSCENPGEIFILLKEEIDEETLEIEFITDNQRIRTQTASWNQNVKYVKALNFPAGPVYVNVYSGGVIKTTAQIEYYTALEEIEPILKKVADPIAFTCQALKFSSVEKVDNVLTSLLKSKISAHEFSPFQSGEEHHHQANRHLEEFPTLLHCAARFGLKKLATCLLCCPEATQACKITNKYGDDPESIAKKHGHKELRKLIKELSNCAASDFTNCKEEVEHSNTCDLMLGSETPPALAKQNSRDQYAVGSKCQQEVEVDEEKKDDLKDSREETEYENEEEEDSYRIHNSPGSLYANVGDELKESRRDCFLCKRPPPPPPRNLPGIQRQDNLHNSLQERNFVMDRSKREQGDGLTTACCREDQGTCEEDSEEEHPYTCVALDECVYDLILGQEEQEEEKRKHCRSFIMNRPPAPAPRPVCSLLREDNTPYIVQVFQQKACRVTSDTSRTYCEAKNPEAHRNHTETVTYSTSVHKIPPEQEELIHLQELVKKGEISVDEALDRFKEWQNKKQRLPSTQQEKVHHLRDTTVRNRQENENLNVYS</sequence>
<dbReference type="Pfam" id="PF18567">
    <property type="entry name" value="TIR_3"/>
    <property type="match status" value="1"/>
</dbReference>
<evidence type="ECO:0000313" key="11">
    <source>
        <dbReference type="Proteomes" id="UP000694410"/>
    </source>
</evidence>
<feature type="compositionally biased region" description="Basic and acidic residues" evidence="8">
    <location>
        <begin position="33"/>
        <end position="42"/>
    </location>
</feature>
<evidence type="ECO:0000256" key="5">
    <source>
        <dbReference type="ARBA" id="ARBA00054773"/>
    </source>
</evidence>
<keyword evidence="11" id="KW-1185">Reference proteome</keyword>
<dbReference type="InterPro" id="IPR041340">
    <property type="entry name" value="PIK3AP1_TIR"/>
</dbReference>
<dbReference type="GO" id="GO:1990782">
    <property type="term" value="F:protein tyrosine kinase binding"/>
    <property type="evidence" value="ECO:0007669"/>
    <property type="project" value="TreeGrafter"/>
</dbReference>
<keyword evidence="1" id="KW-0597">Phosphoprotein</keyword>